<keyword evidence="2 5" id="KW-0812">Transmembrane</keyword>
<feature type="transmembrane region" description="Helical" evidence="5">
    <location>
        <begin position="259"/>
        <end position="284"/>
    </location>
</feature>
<accession>A0A4R6SNL0</accession>
<proteinExistence type="predicted"/>
<comment type="subcellular location">
    <subcellularLocation>
        <location evidence="1">Membrane</location>
        <topology evidence="1">Multi-pass membrane protein</topology>
    </subcellularLocation>
</comment>
<feature type="transmembrane region" description="Helical" evidence="5">
    <location>
        <begin position="68"/>
        <end position="86"/>
    </location>
</feature>
<dbReference type="PANTHER" id="PTHR37422">
    <property type="entry name" value="TEICHURONIC ACID BIOSYNTHESIS PROTEIN TUAE"/>
    <property type="match status" value="1"/>
</dbReference>
<feature type="domain" description="O-antigen ligase-related" evidence="6">
    <location>
        <begin position="219"/>
        <end position="347"/>
    </location>
</feature>
<evidence type="ECO:0000256" key="5">
    <source>
        <dbReference type="SAM" id="Phobius"/>
    </source>
</evidence>
<gene>
    <name evidence="7" type="ORF">EV186_1011495</name>
</gene>
<dbReference type="Proteomes" id="UP000295444">
    <property type="component" value="Unassembled WGS sequence"/>
</dbReference>
<keyword evidence="4 5" id="KW-0472">Membrane</keyword>
<evidence type="ECO:0000256" key="1">
    <source>
        <dbReference type="ARBA" id="ARBA00004141"/>
    </source>
</evidence>
<feature type="transmembrane region" description="Helical" evidence="5">
    <location>
        <begin position="341"/>
        <end position="361"/>
    </location>
</feature>
<evidence type="ECO:0000256" key="2">
    <source>
        <dbReference type="ARBA" id="ARBA00022692"/>
    </source>
</evidence>
<dbReference type="GO" id="GO:0016020">
    <property type="term" value="C:membrane"/>
    <property type="evidence" value="ECO:0007669"/>
    <property type="project" value="UniProtKB-SubCell"/>
</dbReference>
<feature type="transmembrane region" description="Helical" evidence="5">
    <location>
        <begin position="128"/>
        <end position="148"/>
    </location>
</feature>
<dbReference type="Pfam" id="PF04932">
    <property type="entry name" value="Wzy_C"/>
    <property type="match status" value="1"/>
</dbReference>
<evidence type="ECO:0000256" key="3">
    <source>
        <dbReference type="ARBA" id="ARBA00022989"/>
    </source>
</evidence>
<feature type="transmembrane region" description="Helical" evidence="5">
    <location>
        <begin position="214"/>
        <end position="247"/>
    </location>
</feature>
<evidence type="ECO:0000256" key="4">
    <source>
        <dbReference type="ARBA" id="ARBA00023136"/>
    </source>
</evidence>
<dbReference type="EMBL" id="SNXZ01000001">
    <property type="protein sequence ID" value="TDQ05521.1"/>
    <property type="molecule type" value="Genomic_DNA"/>
</dbReference>
<comment type="caution">
    <text evidence="7">The sequence shown here is derived from an EMBL/GenBank/DDBJ whole genome shotgun (WGS) entry which is preliminary data.</text>
</comment>
<sequence>MRIDGATLGCVYAIALTAIPAKMILKGIPLALTPAAVVGLLTGVVWFCTQMVTTLGVAKGRNVVRTTLFIYASTQLATYGYATFGFLPPDELSATDRVLITVTALIAIAIGVCDGVRGIDRLTKLLRVVVVGAAIMAFFGLLQFFVGFDITKSVSIPGLKPATTDMSYVLERASFPRPAGTAGHPIEYGVVCAMITPLALHFGFRAKADGRKRWPWWLATTLIAVGAMLSLSRSAILGLAVAGLVLFPGWPAKRRKQMLLATPLFLVVMRLMVPGLLGTLYSLFANISDDPSAQHRTKAIELAGQQVDQHLWLGRGLGTYLPTKYGWLDNQYLGTLVENGLIGLAAFGMLFLIGMGAALRARSMTRDPTERDLALSLTACLAVPAISAATFDLLGFSVASGFTFLLVGACGALLRTMRERRTELVGVGS</sequence>
<dbReference type="AlphaFoldDB" id="A0A4R6SNL0"/>
<organism evidence="7 8">
    <name type="scientific">Labedaea rhizosphaerae</name>
    <dbReference type="NCBI Taxonomy" id="598644"/>
    <lineage>
        <taxon>Bacteria</taxon>
        <taxon>Bacillati</taxon>
        <taxon>Actinomycetota</taxon>
        <taxon>Actinomycetes</taxon>
        <taxon>Pseudonocardiales</taxon>
        <taxon>Pseudonocardiaceae</taxon>
        <taxon>Labedaea</taxon>
    </lineage>
</organism>
<dbReference type="PANTHER" id="PTHR37422:SF23">
    <property type="entry name" value="TEICHURONIC ACID BIOSYNTHESIS PROTEIN TUAE"/>
    <property type="match status" value="1"/>
</dbReference>
<evidence type="ECO:0000259" key="6">
    <source>
        <dbReference type="Pfam" id="PF04932"/>
    </source>
</evidence>
<keyword evidence="8" id="KW-1185">Reference proteome</keyword>
<reference evidence="7 8" key="1">
    <citation type="submission" date="2019-03" db="EMBL/GenBank/DDBJ databases">
        <title>Genomic Encyclopedia of Type Strains, Phase IV (KMG-IV): sequencing the most valuable type-strain genomes for metagenomic binning, comparative biology and taxonomic classification.</title>
        <authorList>
            <person name="Goeker M."/>
        </authorList>
    </citation>
    <scope>NUCLEOTIDE SEQUENCE [LARGE SCALE GENOMIC DNA]</scope>
    <source>
        <strain evidence="7 8">DSM 45361</strain>
    </source>
</reference>
<evidence type="ECO:0000313" key="7">
    <source>
        <dbReference type="EMBL" id="TDQ05521.1"/>
    </source>
</evidence>
<name>A0A4R6SNL0_LABRH</name>
<dbReference type="InterPro" id="IPR007016">
    <property type="entry name" value="O-antigen_ligase-rel_domated"/>
</dbReference>
<dbReference type="GO" id="GO:0016874">
    <property type="term" value="F:ligase activity"/>
    <property type="evidence" value="ECO:0007669"/>
    <property type="project" value="UniProtKB-KW"/>
</dbReference>
<keyword evidence="7" id="KW-0436">Ligase</keyword>
<keyword evidence="3 5" id="KW-1133">Transmembrane helix</keyword>
<feature type="transmembrane region" description="Helical" evidence="5">
    <location>
        <begin position="98"/>
        <end position="116"/>
    </location>
</feature>
<feature type="transmembrane region" description="Helical" evidence="5">
    <location>
        <begin position="397"/>
        <end position="414"/>
    </location>
</feature>
<feature type="transmembrane region" description="Helical" evidence="5">
    <location>
        <begin position="373"/>
        <end position="391"/>
    </location>
</feature>
<feature type="transmembrane region" description="Helical" evidence="5">
    <location>
        <begin position="30"/>
        <end position="48"/>
    </location>
</feature>
<dbReference type="InterPro" id="IPR051533">
    <property type="entry name" value="WaaL-like"/>
</dbReference>
<evidence type="ECO:0000313" key="8">
    <source>
        <dbReference type="Proteomes" id="UP000295444"/>
    </source>
</evidence>
<protein>
    <submittedName>
        <fullName evidence="7">O-antigen ligase</fullName>
    </submittedName>
</protein>